<organism evidence="2 3">
    <name type="scientific">Boletus edulis BED1</name>
    <dbReference type="NCBI Taxonomy" id="1328754"/>
    <lineage>
        <taxon>Eukaryota</taxon>
        <taxon>Fungi</taxon>
        <taxon>Dikarya</taxon>
        <taxon>Basidiomycota</taxon>
        <taxon>Agaricomycotina</taxon>
        <taxon>Agaricomycetes</taxon>
        <taxon>Agaricomycetidae</taxon>
        <taxon>Boletales</taxon>
        <taxon>Boletineae</taxon>
        <taxon>Boletaceae</taxon>
        <taxon>Boletoideae</taxon>
        <taxon>Boletus</taxon>
    </lineage>
</organism>
<comment type="caution">
    <text evidence="2">The sequence shown here is derived from an EMBL/GenBank/DDBJ whole genome shotgun (WGS) entry which is preliminary data.</text>
</comment>
<gene>
    <name evidence="2" type="ORF">L210DRAFT_130188</name>
</gene>
<evidence type="ECO:0000313" key="3">
    <source>
        <dbReference type="Proteomes" id="UP001194468"/>
    </source>
</evidence>
<dbReference type="EMBL" id="WHUW01000035">
    <property type="protein sequence ID" value="KAF8433209.1"/>
    <property type="molecule type" value="Genomic_DNA"/>
</dbReference>
<evidence type="ECO:0000256" key="1">
    <source>
        <dbReference type="SAM" id="MobiDB-lite"/>
    </source>
</evidence>
<dbReference type="AlphaFoldDB" id="A0AAD4GA60"/>
<accession>A0AAD4GA60</accession>
<keyword evidence="3" id="KW-1185">Reference proteome</keyword>
<dbReference type="Proteomes" id="UP001194468">
    <property type="component" value="Unassembled WGS sequence"/>
</dbReference>
<protein>
    <submittedName>
        <fullName evidence="2">Uncharacterized protein</fullName>
    </submittedName>
</protein>
<sequence>MNRSSNAVRPVCKVRSYTKFRRRAGITVIFQALRNRVVIPPQSVEKGLGWKSEGDLTLVTRQGRAHSIRSSMGGIVIDLGTSRGVPRSTHCCRDSSSHARNHHYNNDRSGNHTWPADGASLQSTGAMRTRRQWRCAIRRPRPRTDGVGWKYRERYV</sequence>
<reference evidence="2" key="1">
    <citation type="submission" date="2019-10" db="EMBL/GenBank/DDBJ databases">
        <authorList>
            <consortium name="DOE Joint Genome Institute"/>
            <person name="Kuo A."/>
            <person name="Miyauchi S."/>
            <person name="Kiss E."/>
            <person name="Drula E."/>
            <person name="Kohler A."/>
            <person name="Sanchez-Garcia M."/>
            <person name="Andreopoulos B."/>
            <person name="Barry K.W."/>
            <person name="Bonito G."/>
            <person name="Buee M."/>
            <person name="Carver A."/>
            <person name="Chen C."/>
            <person name="Cichocki N."/>
            <person name="Clum A."/>
            <person name="Culley D."/>
            <person name="Crous P.W."/>
            <person name="Fauchery L."/>
            <person name="Girlanda M."/>
            <person name="Hayes R."/>
            <person name="Keri Z."/>
            <person name="LaButti K."/>
            <person name="Lipzen A."/>
            <person name="Lombard V."/>
            <person name="Magnuson J."/>
            <person name="Maillard F."/>
            <person name="Morin E."/>
            <person name="Murat C."/>
            <person name="Nolan M."/>
            <person name="Ohm R."/>
            <person name="Pangilinan J."/>
            <person name="Pereira M."/>
            <person name="Perotto S."/>
            <person name="Peter M."/>
            <person name="Riley R."/>
            <person name="Sitrit Y."/>
            <person name="Stielow B."/>
            <person name="Szollosi G."/>
            <person name="Zifcakova L."/>
            <person name="Stursova M."/>
            <person name="Spatafora J.W."/>
            <person name="Tedersoo L."/>
            <person name="Vaario L.-M."/>
            <person name="Yamada A."/>
            <person name="Yan M."/>
            <person name="Wang P."/>
            <person name="Xu J."/>
            <person name="Bruns T."/>
            <person name="Baldrian P."/>
            <person name="Vilgalys R."/>
            <person name="Henrissat B."/>
            <person name="Grigoriev I.V."/>
            <person name="Hibbett D."/>
            <person name="Nagy L.G."/>
            <person name="Martin F.M."/>
        </authorList>
    </citation>
    <scope>NUCLEOTIDE SEQUENCE</scope>
    <source>
        <strain evidence="2">BED1</strain>
    </source>
</reference>
<evidence type="ECO:0000313" key="2">
    <source>
        <dbReference type="EMBL" id="KAF8433209.1"/>
    </source>
</evidence>
<name>A0AAD4GA60_BOLED</name>
<proteinExistence type="predicted"/>
<feature type="region of interest" description="Disordered" evidence="1">
    <location>
        <begin position="90"/>
        <end position="126"/>
    </location>
</feature>
<reference evidence="2" key="2">
    <citation type="journal article" date="2020" name="Nat. Commun.">
        <title>Large-scale genome sequencing of mycorrhizal fungi provides insights into the early evolution of symbiotic traits.</title>
        <authorList>
            <person name="Miyauchi S."/>
            <person name="Kiss E."/>
            <person name="Kuo A."/>
            <person name="Drula E."/>
            <person name="Kohler A."/>
            <person name="Sanchez-Garcia M."/>
            <person name="Morin E."/>
            <person name="Andreopoulos B."/>
            <person name="Barry K.W."/>
            <person name="Bonito G."/>
            <person name="Buee M."/>
            <person name="Carver A."/>
            <person name="Chen C."/>
            <person name="Cichocki N."/>
            <person name="Clum A."/>
            <person name="Culley D."/>
            <person name="Crous P.W."/>
            <person name="Fauchery L."/>
            <person name="Girlanda M."/>
            <person name="Hayes R.D."/>
            <person name="Keri Z."/>
            <person name="LaButti K."/>
            <person name="Lipzen A."/>
            <person name="Lombard V."/>
            <person name="Magnuson J."/>
            <person name="Maillard F."/>
            <person name="Murat C."/>
            <person name="Nolan M."/>
            <person name="Ohm R.A."/>
            <person name="Pangilinan J."/>
            <person name="Pereira M.F."/>
            <person name="Perotto S."/>
            <person name="Peter M."/>
            <person name="Pfister S."/>
            <person name="Riley R."/>
            <person name="Sitrit Y."/>
            <person name="Stielow J.B."/>
            <person name="Szollosi G."/>
            <person name="Zifcakova L."/>
            <person name="Stursova M."/>
            <person name="Spatafora J.W."/>
            <person name="Tedersoo L."/>
            <person name="Vaario L.M."/>
            <person name="Yamada A."/>
            <person name="Yan M."/>
            <person name="Wang P."/>
            <person name="Xu J."/>
            <person name="Bruns T."/>
            <person name="Baldrian P."/>
            <person name="Vilgalys R."/>
            <person name="Dunand C."/>
            <person name="Henrissat B."/>
            <person name="Grigoriev I.V."/>
            <person name="Hibbett D."/>
            <person name="Nagy L.G."/>
            <person name="Martin F.M."/>
        </authorList>
    </citation>
    <scope>NUCLEOTIDE SEQUENCE</scope>
    <source>
        <strain evidence="2">BED1</strain>
    </source>
</reference>